<sequence>MQSSLSHEVAHLFRSELSDPCFEGLQLASFELTPDGRLIHIGYTLTPESEASPREVQDALARTHGYLRSLLAEHLNLKRIPRLRFTFIGVTEQGGAR</sequence>
<evidence type="ECO:0000313" key="4">
    <source>
        <dbReference type="Proteomes" id="UP000183760"/>
    </source>
</evidence>
<dbReference type="Proteomes" id="UP000183760">
    <property type="component" value="Unassembled WGS sequence"/>
</dbReference>
<evidence type="ECO:0000313" key="3">
    <source>
        <dbReference type="EMBL" id="SES78608.1"/>
    </source>
</evidence>
<dbReference type="Proteomes" id="UP000321514">
    <property type="component" value="Unassembled WGS sequence"/>
</dbReference>
<dbReference type="SUPFAM" id="SSF89919">
    <property type="entry name" value="Ribosome-binding factor A, RbfA"/>
    <property type="match status" value="1"/>
</dbReference>
<keyword evidence="1" id="KW-0690">Ribosome biogenesis</keyword>
<accession>A0A511T0Z8</accession>
<name>A0A511T0Z8_MYXFU</name>
<organism evidence="2 5">
    <name type="scientific">Myxococcus fulvus</name>
    <dbReference type="NCBI Taxonomy" id="33"/>
    <lineage>
        <taxon>Bacteria</taxon>
        <taxon>Pseudomonadati</taxon>
        <taxon>Myxococcota</taxon>
        <taxon>Myxococcia</taxon>
        <taxon>Myxococcales</taxon>
        <taxon>Cystobacterineae</taxon>
        <taxon>Myxococcaceae</taxon>
        <taxon>Myxococcus</taxon>
    </lineage>
</organism>
<dbReference type="InterPro" id="IPR023799">
    <property type="entry name" value="RbfA_dom_sf"/>
</dbReference>
<dbReference type="Pfam" id="PF02033">
    <property type="entry name" value="RBFA"/>
    <property type="match status" value="1"/>
</dbReference>
<proteinExistence type="predicted"/>
<reference evidence="3 4" key="1">
    <citation type="submission" date="2016-10" db="EMBL/GenBank/DDBJ databases">
        <authorList>
            <person name="Varghese N."/>
            <person name="Submissions S."/>
        </authorList>
    </citation>
    <scope>NUCLEOTIDE SEQUENCE [LARGE SCALE GENOMIC DNA]</scope>
    <source>
        <strain evidence="3 4">DSM 16525</strain>
    </source>
</reference>
<dbReference type="InterPro" id="IPR000238">
    <property type="entry name" value="RbfA"/>
</dbReference>
<protein>
    <submittedName>
        <fullName evidence="3">Ribosome-binding factor A</fullName>
    </submittedName>
</protein>
<dbReference type="STRING" id="1334629.MFUL124B02_01635"/>
<dbReference type="InterPro" id="IPR015946">
    <property type="entry name" value="KH_dom-like_a/b"/>
</dbReference>
<dbReference type="Gene3D" id="3.30.300.20">
    <property type="match status" value="1"/>
</dbReference>
<evidence type="ECO:0000313" key="5">
    <source>
        <dbReference type="Proteomes" id="UP000321514"/>
    </source>
</evidence>
<dbReference type="EMBL" id="FOIB01000001">
    <property type="protein sequence ID" value="SES78608.1"/>
    <property type="molecule type" value="Genomic_DNA"/>
</dbReference>
<keyword evidence="4" id="KW-1185">Reference proteome</keyword>
<gene>
    <name evidence="2" type="ORF">MFU01_28630</name>
    <name evidence="3" type="ORF">SAMN05443572_101148</name>
</gene>
<dbReference type="GO" id="GO:0006364">
    <property type="term" value="P:rRNA processing"/>
    <property type="evidence" value="ECO:0007669"/>
    <property type="project" value="InterPro"/>
</dbReference>
<dbReference type="EMBL" id="BJXR01000025">
    <property type="protein sequence ID" value="GEN07826.1"/>
    <property type="molecule type" value="Genomic_DNA"/>
</dbReference>
<evidence type="ECO:0000313" key="2">
    <source>
        <dbReference type="EMBL" id="GEN07826.1"/>
    </source>
</evidence>
<comment type="caution">
    <text evidence="2">The sequence shown here is derived from an EMBL/GenBank/DDBJ whole genome shotgun (WGS) entry which is preliminary data.</text>
</comment>
<dbReference type="AlphaFoldDB" id="A0A511T0Z8"/>
<reference evidence="2 5" key="2">
    <citation type="submission" date="2019-07" db="EMBL/GenBank/DDBJ databases">
        <title>Whole genome shotgun sequence of Myxococcus fulvus NBRC 100333.</title>
        <authorList>
            <person name="Hosoyama A."/>
            <person name="Uohara A."/>
            <person name="Ohji S."/>
            <person name="Ichikawa N."/>
        </authorList>
    </citation>
    <scope>NUCLEOTIDE SEQUENCE [LARGE SCALE GENOMIC DNA]</scope>
    <source>
        <strain evidence="2 5">NBRC 100333</strain>
    </source>
</reference>
<evidence type="ECO:0000256" key="1">
    <source>
        <dbReference type="ARBA" id="ARBA00022517"/>
    </source>
</evidence>